<proteinExistence type="predicted"/>
<name>A0A4Y8L113_9BACT</name>
<protein>
    <recommendedName>
        <fullName evidence="2">DUF5683 domain-containing protein</fullName>
    </recommendedName>
</protein>
<evidence type="ECO:0000313" key="4">
    <source>
        <dbReference type="Proteomes" id="UP000297861"/>
    </source>
</evidence>
<feature type="domain" description="DUF5683" evidence="2">
    <location>
        <begin position="70"/>
        <end position="237"/>
    </location>
</feature>
<dbReference type="OrthoDB" id="9813910at2"/>
<dbReference type="Pfam" id="PF18935">
    <property type="entry name" value="DUF5683"/>
    <property type="match status" value="1"/>
</dbReference>
<gene>
    <name evidence="3" type="ORF">E2605_16880</name>
</gene>
<dbReference type="EMBL" id="SOML01000013">
    <property type="protein sequence ID" value="TFD93159.1"/>
    <property type="molecule type" value="Genomic_DNA"/>
</dbReference>
<dbReference type="RefSeq" id="WP_134437306.1">
    <property type="nucleotide sequence ID" value="NZ_SOML01000013.1"/>
</dbReference>
<dbReference type="Proteomes" id="UP000297861">
    <property type="component" value="Unassembled WGS sequence"/>
</dbReference>
<keyword evidence="4" id="KW-1185">Reference proteome</keyword>
<keyword evidence="1" id="KW-0732">Signal</keyword>
<sequence>MIKRTIVGIFALCFVSLYASGQDNDSLHIAPTPQKALSTNKNDTVAWVDSKLSFDKSTEKAMNKELKPFKPDPNKAVLYSAIFPGLGQIYNRKYWKLPLIYGGFVGLYYAISWNGRYYNDYTKAYKAIMSEYPRSDANFAIWGSFISGNVKVTDITDAQITSYKTRFRNKRDSYRRYRDLSIIGAVALYGLCMIDAYVDAHLFDFDISPDLSMRVEPKMEQDPFARRTVGIQCSFTF</sequence>
<dbReference type="InterPro" id="IPR043738">
    <property type="entry name" value="DUF5683"/>
</dbReference>
<feature type="chain" id="PRO_5021319076" description="DUF5683 domain-containing protein" evidence="1">
    <location>
        <begin position="22"/>
        <end position="237"/>
    </location>
</feature>
<dbReference type="STRING" id="1121485.GCA_000426485_02778"/>
<accession>A0A4Y8L113</accession>
<comment type="caution">
    <text evidence="3">The sequence shown here is derived from an EMBL/GenBank/DDBJ whole genome shotgun (WGS) entry which is preliminary data.</text>
</comment>
<evidence type="ECO:0000313" key="3">
    <source>
        <dbReference type="EMBL" id="TFD93159.1"/>
    </source>
</evidence>
<reference evidence="3 4" key="1">
    <citation type="submission" date="2019-03" db="EMBL/GenBank/DDBJ databases">
        <title>San Antonio Military Medical Center submission to MRSN (WRAIR), pending publication.</title>
        <authorList>
            <person name="Blyth D.M."/>
            <person name="Mccarthy S.L."/>
            <person name="Schall S.E."/>
            <person name="Stam J.A."/>
            <person name="Ong A.C."/>
            <person name="Mcgann P.T."/>
        </authorList>
    </citation>
    <scope>NUCLEOTIDE SEQUENCE [LARGE SCALE GENOMIC DNA]</scope>
    <source>
        <strain evidence="3 4">MRSN571793</strain>
    </source>
</reference>
<evidence type="ECO:0000259" key="2">
    <source>
        <dbReference type="Pfam" id="PF18935"/>
    </source>
</evidence>
<evidence type="ECO:0000256" key="1">
    <source>
        <dbReference type="SAM" id="SignalP"/>
    </source>
</evidence>
<dbReference type="AlphaFoldDB" id="A0A4Y8L113"/>
<feature type="signal peptide" evidence="1">
    <location>
        <begin position="1"/>
        <end position="21"/>
    </location>
</feature>
<organism evidence="3 4">
    <name type="scientific">Dysgonomonas capnocytophagoides</name>
    <dbReference type="NCBI Taxonomy" id="45254"/>
    <lineage>
        <taxon>Bacteria</taxon>
        <taxon>Pseudomonadati</taxon>
        <taxon>Bacteroidota</taxon>
        <taxon>Bacteroidia</taxon>
        <taxon>Bacteroidales</taxon>
        <taxon>Dysgonomonadaceae</taxon>
        <taxon>Dysgonomonas</taxon>
    </lineage>
</organism>